<dbReference type="EMBL" id="JANUHA010000010">
    <property type="protein sequence ID" value="MCS0597632.1"/>
    <property type="molecule type" value="Genomic_DNA"/>
</dbReference>
<keyword evidence="3" id="KW-1185">Reference proteome</keyword>
<dbReference type="PROSITE" id="PS50943">
    <property type="entry name" value="HTH_CROC1"/>
    <property type="match status" value="1"/>
</dbReference>
<comment type="caution">
    <text evidence="2">The sequence shown here is derived from an EMBL/GenBank/DDBJ whole genome shotgun (WGS) entry which is preliminary data.</text>
</comment>
<dbReference type="InterPro" id="IPR001387">
    <property type="entry name" value="Cro/C1-type_HTH"/>
</dbReference>
<dbReference type="RefSeq" id="WP_258828656.1">
    <property type="nucleotide sequence ID" value="NZ_JANUHA010000010.1"/>
</dbReference>
<dbReference type="SUPFAM" id="SSF47413">
    <property type="entry name" value="lambda repressor-like DNA-binding domains"/>
    <property type="match status" value="1"/>
</dbReference>
<evidence type="ECO:0000313" key="2">
    <source>
        <dbReference type="EMBL" id="MCS0597632.1"/>
    </source>
</evidence>
<sequence length="113" mass="13153">MNQQEHSELMAELGRKGGLAKGAKYKIKVVKIIQYFVNTRLNQQEIAEKLGVSQAMVNKYVNSDFLKIERLKHNSVEKIFTEDEIDIILQKIQLEKELKKQAKILKPKKIMKI</sequence>
<dbReference type="Proteomes" id="UP001206572">
    <property type="component" value="Unassembled WGS sequence"/>
</dbReference>
<protein>
    <submittedName>
        <fullName evidence="2">Winged helix-turn-helix transcriptional regulator</fullName>
    </submittedName>
</protein>
<organism evidence="2 3">
    <name type="scientific">Massilia agri</name>
    <dbReference type="NCBI Taxonomy" id="1886785"/>
    <lineage>
        <taxon>Bacteria</taxon>
        <taxon>Pseudomonadati</taxon>
        <taxon>Pseudomonadota</taxon>
        <taxon>Betaproteobacteria</taxon>
        <taxon>Burkholderiales</taxon>
        <taxon>Oxalobacteraceae</taxon>
        <taxon>Telluria group</taxon>
        <taxon>Massilia</taxon>
    </lineage>
</organism>
<reference evidence="2 3" key="1">
    <citation type="submission" date="2022-08" db="EMBL/GenBank/DDBJ databases">
        <title>Reclassification of Massilia species as members of the genera Telluria, Duganella, Pseudoduganella, Mokoshia gen. nov. and Zemynaea gen. nov. using orthogonal and non-orthogonal genome-based approaches.</title>
        <authorList>
            <person name="Bowman J.P."/>
        </authorList>
    </citation>
    <scope>NUCLEOTIDE SEQUENCE [LARGE SCALE GENOMIC DNA]</scope>
    <source>
        <strain evidence="2 3">JCM 31661</strain>
    </source>
</reference>
<proteinExistence type="predicted"/>
<dbReference type="Gene3D" id="1.10.10.60">
    <property type="entry name" value="Homeodomain-like"/>
    <property type="match status" value="1"/>
</dbReference>
<evidence type="ECO:0000313" key="3">
    <source>
        <dbReference type="Proteomes" id="UP001206572"/>
    </source>
</evidence>
<gene>
    <name evidence="2" type="ORF">NX780_14880</name>
</gene>
<dbReference type="Pfam" id="PF13412">
    <property type="entry name" value="HTH_24"/>
    <property type="match status" value="1"/>
</dbReference>
<dbReference type="InterPro" id="IPR010982">
    <property type="entry name" value="Lambda_DNA-bd_dom_sf"/>
</dbReference>
<evidence type="ECO:0000259" key="1">
    <source>
        <dbReference type="PROSITE" id="PS50943"/>
    </source>
</evidence>
<feature type="domain" description="HTH cro/C1-type" evidence="1">
    <location>
        <begin position="32"/>
        <end position="62"/>
    </location>
</feature>
<name>A0ABT2AN19_9BURK</name>
<accession>A0ABT2AN19</accession>